<evidence type="ECO:0000256" key="3">
    <source>
        <dbReference type="ARBA" id="ARBA00023163"/>
    </source>
</evidence>
<dbReference type="Gene3D" id="1.20.120.530">
    <property type="entry name" value="GntR ligand-binding domain-like"/>
    <property type="match status" value="1"/>
</dbReference>
<dbReference type="SUPFAM" id="SSF48008">
    <property type="entry name" value="GntR ligand-binding domain-like"/>
    <property type="match status" value="1"/>
</dbReference>
<dbReference type="PROSITE" id="PS50949">
    <property type="entry name" value="HTH_GNTR"/>
    <property type="match status" value="1"/>
</dbReference>
<keyword evidence="2" id="KW-0238">DNA-binding</keyword>
<dbReference type="RefSeq" id="WP_046508163.1">
    <property type="nucleotide sequence ID" value="NZ_LANI01000019.1"/>
</dbReference>
<evidence type="ECO:0000259" key="4">
    <source>
        <dbReference type="PROSITE" id="PS50949"/>
    </source>
</evidence>
<dbReference type="InterPro" id="IPR036388">
    <property type="entry name" value="WH-like_DNA-bd_sf"/>
</dbReference>
<protein>
    <recommendedName>
        <fullName evidence="4">HTH gntR-type domain-containing protein</fullName>
    </recommendedName>
</protein>
<dbReference type="EMBL" id="LANI01000019">
    <property type="protein sequence ID" value="KKJ76491.1"/>
    <property type="molecule type" value="Genomic_DNA"/>
</dbReference>
<dbReference type="Gene3D" id="1.10.10.10">
    <property type="entry name" value="Winged helix-like DNA-binding domain superfamily/Winged helix DNA-binding domain"/>
    <property type="match status" value="1"/>
</dbReference>
<dbReference type="Pfam" id="PF07729">
    <property type="entry name" value="FCD"/>
    <property type="match status" value="1"/>
</dbReference>
<keyword evidence="3" id="KW-0804">Transcription</keyword>
<evidence type="ECO:0000256" key="2">
    <source>
        <dbReference type="ARBA" id="ARBA00023125"/>
    </source>
</evidence>
<dbReference type="PANTHER" id="PTHR43537">
    <property type="entry name" value="TRANSCRIPTIONAL REGULATOR, GNTR FAMILY"/>
    <property type="match status" value="1"/>
</dbReference>
<accession>A0A0M2R491</accession>
<dbReference type="SUPFAM" id="SSF46785">
    <property type="entry name" value="Winged helix' DNA-binding domain"/>
    <property type="match status" value="1"/>
</dbReference>
<evidence type="ECO:0000313" key="6">
    <source>
        <dbReference type="Proteomes" id="UP000034491"/>
    </source>
</evidence>
<feature type="domain" description="HTH gntR-type" evidence="4">
    <location>
        <begin position="12"/>
        <end position="78"/>
    </location>
</feature>
<dbReference type="GO" id="GO:0003677">
    <property type="term" value="F:DNA binding"/>
    <property type="evidence" value="ECO:0007669"/>
    <property type="project" value="UniProtKB-KW"/>
</dbReference>
<dbReference type="SMART" id="SM00895">
    <property type="entry name" value="FCD"/>
    <property type="match status" value="1"/>
</dbReference>
<dbReference type="Pfam" id="PF00392">
    <property type="entry name" value="GntR"/>
    <property type="match status" value="1"/>
</dbReference>
<evidence type="ECO:0000313" key="5">
    <source>
        <dbReference type="EMBL" id="KKJ76491.1"/>
    </source>
</evidence>
<keyword evidence="1" id="KW-0805">Transcription regulation</keyword>
<dbReference type="CDD" id="cd07377">
    <property type="entry name" value="WHTH_GntR"/>
    <property type="match status" value="1"/>
</dbReference>
<proteinExistence type="predicted"/>
<dbReference type="SMART" id="SM00345">
    <property type="entry name" value="HTH_GNTR"/>
    <property type="match status" value="1"/>
</dbReference>
<dbReference type="GO" id="GO:0003700">
    <property type="term" value="F:DNA-binding transcription factor activity"/>
    <property type="evidence" value="ECO:0007669"/>
    <property type="project" value="InterPro"/>
</dbReference>
<dbReference type="PATRIC" id="fig|1549748.8.peg.856"/>
<dbReference type="InterPro" id="IPR036390">
    <property type="entry name" value="WH_DNA-bd_sf"/>
</dbReference>
<organism evidence="5 6">
    <name type="scientific">Kiloniella litopenaei</name>
    <dbReference type="NCBI Taxonomy" id="1549748"/>
    <lineage>
        <taxon>Bacteria</taxon>
        <taxon>Pseudomonadati</taxon>
        <taxon>Pseudomonadota</taxon>
        <taxon>Alphaproteobacteria</taxon>
        <taxon>Rhodospirillales</taxon>
        <taxon>Kiloniellaceae</taxon>
        <taxon>Kiloniella</taxon>
    </lineage>
</organism>
<dbReference type="PANTHER" id="PTHR43537:SF51">
    <property type="entry name" value="HTH-TYPE TRANSCRIPTIONAL REGULATOR LGOR-RELATED"/>
    <property type="match status" value="1"/>
</dbReference>
<name>A0A0M2R491_9PROT</name>
<dbReference type="OrthoDB" id="7768882at2"/>
<dbReference type="InterPro" id="IPR000524">
    <property type="entry name" value="Tscrpt_reg_HTH_GntR"/>
</dbReference>
<dbReference type="Proteomes" id="UP000034491">
    <property type="component" value="Unassembled WGS sequence"/>
</dbReference>
<evidence type="ECO:0000256" key="1">
    <source>
        <dbReference type="ARBA" id="ARBA00023015"/>
    </source>
</evidence>
<dbReference type="InterPro" id="IPR011711">
    <property type="entry name" value="GntR_C"/>
</dbReference>
<dbReference type="InterPro" id="IPR008920">
    <property type="entry name" value="TF_FadR/GntR_C"/>
</dbReference>
<keyword evidence="6" id="KW-1185">Reference proteome</keyword>
<gene>
    <name evidence="5" type="ORF">WH95_13315</name>
</gene>
<dbReference type="AlphaFoldDB" id="A0A0M2R491"/>
<dbReference type="STRING" id="1549748.WH95_13315"/>
<sequence>MTNQKARQIVVESLADQTYSRLTDMLLSGELADGHPVMERRLAEQLNVSRTPVREAINRLETEGMLERKGGRMLVRKVDLKEFLEVLHIRKLLECDAAKNAVGRISIQLISDLKQAMHNLLDQNSVSSTEHRATDDLFHNSIAQSCGNRLMAKTIIDLRRRTAMFDHDRLPARLIPGCQEHLDILIALENADGDAAAFAMGKHIDNVRRSILEHWGIGE</sequence>
<comment type="caution">
    <text evidence="5">The sequence shown here is derived from an EMBL/GenBank/DDBJ whole genome shotgun (WGS) entry which is preliminary data.</text>
</comment>
<reference evidence="5 6" key="1">
    <citation type="submission" date="2015-03" db="EMBL/GenBank/DDBJ databases">
        <title>Genome sequence of Kiloniella sp. P1-1, isolated from the gut microflora of Pacific white shrimp, Penaeus vannamei.</title>
        <authorList>
            <person name="Shao Z."/>
            <person name="Wang L."/>
            <person name="Li X."/>
        </authorList>
    </citation>
    <scope>NUCLEOTIDE SEQUENCE [LARGE SCALE GENOMIC DNA]</scope>
    <source>
        <strain evidence="5 6">P1-1</strain>
    </source>
</reference>
<dbReference type="PRINTS" id="PR00035">
    <property type="entry name" value="HTHGNTR"/>
</dbReference>